<protein>
    <submittedName>
        <fullName evidence="1">Uncharacterized protein</fullName>
    </submittedName>
</protein>
<accession>A0A2P2PFE7</accession>
<evidence type="ECO:0000313" key="1">
    <source>
        <dbReference type="EMBL" id="MBX53470.1"/>
    </source>
</evidence>
<organism evidence="1">
    <name type="scientific">Rhizophora mucronata</name>
    <name type="common">Asiatic mangrove</name>
    <dbReference type="NCBI Taxonomy" id="61149"/>
    <lineage>
        <taxon>Eukaryota</taxon>
        <taxon>Viridiplantae</taxon>
        <taxon>Streptophyta</taxon>
        <taxon>Embryophyta</taxon>
        <taxon>Tracheophyta</taxon>
        <taxon>Spermatophyta</taxon>
        <taxon>Magnoliopsida</taxon>
        <taxon>eudicotyledons</taxon>
        <taxon>Gunneridae</taxon>
        <taxon>Pentapetalae</taxon>
        <taxon>rosids</taxon>
        <taxon>fabids</taxon>
        <taxon>Malpighiales</taxon>
        <taxon>Rhizophoraceae</taxon>
        <taxon>Rhizophora</taxon>
    </lineage>
</organism>
<name>A0A2P2PFE7_RHIMU</name>
<reference evidence="1" key="1">
    <citation type="submission" date="2018-02" db="EMBL/GenBank/DDBJ databases">
        <title>Rhizophora mucronata_Transcriptome.</title>
        <authorList>
            <person name="Meera S.P."/>
            <person name="Sreeshan A."/>
            <person name="Augustine A."/>
        </authorList>
    </citation>
    <scope>NUCLEOTIDE SEQUENCE</scope>
    <source>
        <tissue evidence="1">Leaf</tissue>
    </source>
</reference>
<dbReference type="AlphaFoldDB" id="A0A2P2PFE7"/>
<dbReference type="EMBL" id="GGEC01072986">
    <property type="protein sequence ID" value="MBX53470.1"/>
    <property type="molecule type" value="Transcribed_RNA"/>
</dbReference>
<proteinExistence type="predicted"/>
<sequence>MDDSKSYGILITTSIKLDNDVNCKLWMKSSIGVW</sequence>